<evidence type="ECO:0000256" key="8">
    <source>
        <dbReference type="ARBA" id="ARBA00047326"/>
    </source>
</evidence>
<feature type="binding site" evidence="9">
    <location>
        <position position="306"/>
    </location>
    <ligand>
        <name>[4Fe-4S] cluster</name>
        <dbReference type="ChEBI" id="CHEBI:49883"/>
        <label>1</label>
    </ligand>
</feature>
<proteinExistence type="inferred from homology"/>
<reference evidence="11 12" key="1">
    <citation type="submission" date="2019-02" db="EMBL/GenBank/DDBJ databases">
        <title>Prokaryotic population dynamics and viral predation in marine succession experiment using metagenomics: the confinement effect.</title>
        <authorList>
            <person name="Haro-Moreno J.M."/>
            <person name="Rodriguez-Valera F."/>
            <person name="Lopez-Perez M."/>
        </authorList>
    </citation>
    <scope>NUCLEOTIDE SEQUENCE [LARGE SCALE GENOMIC DNA]</scope>
    <source>
        <strain evidence="11">MED-G160</strain>
    </source>
</reference>
<gene>
    <name evidence="9 11" type="primary">lipA</name>
    <name evidence="11" type="ORF">EVA93_01355</name>
</gene>
<dbReference type="InterPro" id="IPR031691">
    <property type="entry name" value="LIAS_N"/>
</dbReference>
<keyword evidence="4 9" id="KW-0949">S-adenosyl-L-methionine</keyword>
<evidence type="ECO:0000256" key="9">
    <source>
        <dbReference type="HAMAP-Rule" id="MF_00206"/>
    </source>
</evidence>
<dbReference type="FunFam" id="3.20.20.70:FF:000040">
    <property type="entry name" value="Lipoyl synthase"/>
    <property type="match status" value="1"/>
</dbReference>
<dbReference type="PANTHER" id="PTHR10949">
    <property type="entry name" value="LIPOYL SYNTHASE"/>
    <property type="match status" value="1"/>
</dbReference>
<evidence type="ECO:0000313" key="12">
    <source>
        <dbReference type="Proteomes" id="UP000318710"/>
    </source>
</evidence>
<feature type="binding site" evidence="9">
    <location>
        <position position="91"/>
    </location>
    <ligand>
        <name>[4Fe-4S] cluster</name>
        <dbReference type="ChEBI" id="CHEBI:49883"/>
        <label>2</label>
        <note>4Fe-4S-S-AdoMet</note>
    </ligand>
</feature>
<dbReference type="GO" id="GO:0016992">
    <property type="term" value="F:lipoate synthase activity"/>
    <property type="evidence" value="ECO:0007669"/>
    <property type="project" value="UniProtKB-UniRule"/>
</dbReference>
<keyword evidence="5 9" id="KW-0479">Metal-binding</keyword>
<dbReference type="EC" id="2.8.1.8" evidence="9"/>
<dbReference type="GO" id="GO:0046872">
    <property type="term" value="F:metal ion binding"/>
    <property type="evidence" value="ECO:0007669"/>
    <property type="project" value="UniProtKB-KW"/>
</dbReference>
<comment type="catalytic activity">
    <reaction evidence="8 9">
        <text>[[Fe-S] cluster scaffold protein carrying a second [4Fe-4S](2+) cluster] + N(6)-octanoyl-L-lysyl-[protein] + 2 oxidized [2Fe-2S]-[ferredoxin] + 2 S-adenosyl-L-methionine + 4 H(+) = [[Fe-S] cluster scaffold protein] + N(6)-[(R)-dihydrolipoyl]-L-lysyl-[protein] + 4 Fe(3+) + 2 hydrogen sulfide + 2 5'-deoxyadenosine + 2 L-methionine + 2 reduced [2Fe-2S]-[ferredoxin]</text>
        <dbReference type="Rhea" id="RHEA:16585"/>
        <dbReference type="Rhea" id="RHEA-COMP:9928"/>
        <dbReference type="Rhea" id="RHEA-COMP:10000"/>
        <dbReference type="Rhea" id="RHEA-COMP:10001"/>
        <dbReference type="Rhea" id="RHEA-COMP:10475"/>
        <dbReference type="Rhea" id="RHEA-COMP:14568"/>
        <dbReference type="Rhea" id="RHEA-COMP:14569"/>
        <dbReference type="ChEBI" id="CHEBI:15378"/>
        <dbReference type="ChEBI" id="CHEBI:17319"/>
        <dbReference type="ChEBI" id="CHEBI:29034"/>
        <dbReference type="ChEBI" id="CHEBI:29919"/>
        <dbReference type="ChEBI" id="CHEBI:33722"/>
        <dbReference type="ChEBI" id="CHEBI:33737"/>
        <dbReference type="ChEBI" id="CHEBI:33738"/>
        <dbReference type="ChEBI" id="CHEBI:57844"/>
        <dbReference type="ChEBI" id="CHEBI:59789"/>
        <dbReference type="ChEBI" id="CHEBI:78809"/>
        <dbReference type="ChEBI" id="CHEBI:83100"/>
        <dbReference type="EC" id="2.8.1.8"/>
    </reaction>
</comment>
<dbReference type="SFLD" id="SFLDF00271">
    <property type="entry name" value="lipoyl_synthase"/>
    <property type="match status" value="1"/>
</dbReference>
<evidence type="ECO:0000256" key="2">
    <source>
        <dbReference type="ARBA" id="ARBA00022490"/>
    </source>
</evidence>
<evidence type="ECO:0000259" key="10">
    <source>
        <dbReference type="PROSITE" id="PS51918"/>
    </source>
</evidence>
<comment type="caution">
    <text evidence="11">The sequence shown here is derived from an EMBL/GenBank/DDBJ whole genome shotgun (WGS) entry which is preliminary data.</text>
</comment>
<evidence type="ECO:0000256" key="6">
    <source>
        <dbReference type="ARBA" id="ARBA00023004"/>
    </source>
</evidence>
<comment type="similarity">
    <text evidence="9">Belongs to the radical SAM superfamily. Lipoyl synthase family.</text>
</comment>
<dbReference type="CDD" id="cd01335">
    <property type="entry name" value="Radical_SAM"/>
    <property type="match status" value="1"/>
</dbReference>
<evidence type="ECO:0000256" key="1">
    <source>
        <dbReference type="ARBA" id="ARBA00022485"/>
    </source>
</evidence>
<feature type="domain" description="Radical SAM core" evidence="10">
    <location>
        <begin position="77"/>
        <end position="295"/>
    </location>
</feature>
<dbReference type="AlphaFoldDB" id="A0A520N4G1"/>
<evidence type="ECO:0000256" key="4">
    <source>
        <dbReference type="ARBA" id="ARBA00022691"/>
    </source>
</evidence>
<evidence type="ECO:0000256" key="7">
    <source>
        <dbReference type="ARBA" id="ARBA00023014"/>
    </source>
</evidence>
<dbReference type="InterPro" id="IPR003698">
    <property type="entry name" value="Lipoyl_synth"/>
</dbReference>
<dbReference type="SFLD" id="SFLDG01058">
    <property type="entry name" value="lipoyl_synthase_like"/>
    <property type="match status" value="1"/>
</dbReference>
<dbReference type="PIRSF" id="PIRSF005963">
    <property type="entry name" value="Lipoyl_synth"/>
    <property type="match status" value="1"/>
</dbReference>
<dbReference type="UniPathway" id="UPA00538">
    <property type="reaction ID" value="UER00593"/>
</dbReference>
<dbReference type="Pfam" id="PF04055">
    <property type="entry name" value="Radical_SAM"/>
    <property type="match status" value="1"/>
</dbReference>
<dbReference type="InterPro" id="IPR006638">
    <property type="entry name" value="Elp3/MiaA/NifB-like_rSAM"/>
</dbReference>
<dbReference type="GO" id="GO:0005737">
    <property type="term" value="C:cytoplasm"/>
    <property type="evidence" value="ECO:0007669"/>
    <property type="project" value="UniProtKB-SubCell"/>
</dbReference>
<dbReference type="SFLD" id="SFLDS00029">
    <property type="entry name" value="Radical_SAM"/>
    <property type="match status" value="1"/>
</dbReference>
<comment type="pathway">
    <text evidence="9">Protein modification; protein lipoylation via endogenous pathway; protein N(6)-(lipoyl)lysine from octanoyl-[acyl-carrier-protein]: step 2/2.</text>
</comment>
<dbReference type="NCBIfam" id="NF009544">
    <property type="entry name" value="PRK12928.1"/>
    <property type="match status" value="1"/>
</dbReference>
<dbReference type="GO" id="GO:0009249">
    <property type="term" value="P:protein lipoylation"/>
    <property type="evidence" value="ECO:0007669"/>
    <property type="project" value="UniProtKB-UniRule"/>
</dbReference>
<dbReference type="HAMAP" id="MF_00206">
    <property type="entry name" value="Lipoyl_synth"/>
    <property type="match status" value="1"/>
</dbReference>
<keyword evidence="7 9" id="KW-0411">Iron-sulfur</keyword>
<dbReference type="SMART" id="SM00729">
    <property type="entry name" value="Elp3"/>
    <property type="match status" value="1"/>
</dbReference>
<dbReference type="Proteomes" id="UP000318710">
    <property type="component" value="Unassembled WGS sequence"/>
</dbReference>
<comment type="subcellular location">
    <subcellularLocation>
        <location evidence="9">Cytoplasm</location>
    </subcellularLocation>
</comment>
<sequence>MEIITTTKTINRDGIKAIRNGQKLNKYSDIPSPKKPSWLKVKAEFNPNFHKVKEQVHSKQLYTVCEEAHCPNISECWSAGTATFMLMGSVCTRACKFCSVDTGNPNGWLDKDEPINIAKAVEAMMLKYVVLTSVNRDDLPDGGAQHFANTVKFIKELNPDTAVEALTPDFKGLSSSIKTLVNCGLEVFAQNIETVERLTHQVRDIRAGYQQTLNVLAESKRINPMVLTKTSIILGLGETDKEIDQTMDDLIDNKVDILTIGQYLRPTMNHHPIERWVTPEKFEKYREIGLKKGFLEVVSGPMVRSSYRAERVLQKNNADLIEIRK</sequence>
<evidence type="ECO:0000313" key="11">
    <source>
        <dbReference type="EMBL" id="RZO28259.1"/>
    </source>
</evidence>
<dbReference type="GO" id="GO:0051539">
    <property type="term" value="F:4 iron, 4 sulfur cluster binding"/>
    <property type="evidence" value="ECO:0007669"/>
    <property type="project" value="UniProtKB-UniRule"/>
</dbReference>
<feature type="binding site" evidence="9">
    <location>
        <position position="98"/>
    </location>
    <ligand>
        <name>[4Fe-4S] cluster</name>
        <dbReference type="ChEBI" id="CHEBI:49883"/>
        <label>2</label>
        <note>4Fe-4S-S-AdoMet</note>
    </ligand>
</feature>
<dbReference type="EMBL" id="SHBF01000004">
    <property type="protein sequence ID" value="RZO28259.1"/>
    <property type="molecule type" value="Genomic_DNA"/>
</dbReference>
<dbReference type="Pfam" id="PF16881">
    <property type="entry name" value="LIAS_N"/>
    <property type="match status" value="1"/>
</dbReference>
<evidence type="ECO:0000256" key="3">
    <source>
        <dbReference type="ARBA" id="ARBA00022679"/>
    </source>
</evidence>
<dbReference type="InterPro" id="IPR013785">
    <property type="entry name" value="Aldolase_TIM"/>
</dbReference>
<dbReference type="NCBIfam" id="TIGR00510">
    <property type="entry name" value="lipA"/>
    <property type="match status" value="1"/>
</dbReference>
<protein>
    <recommendedName>
        <fullName evidence="9">Lipoyl synthase</fullName>
        <ecNumber evidence="9">2.8.1.8</ecNumber>
    </recommendedName>
    <alternativeName>
        <fullName evidence="9">Lip-syn</fullName>
        <shortName evidence="9">LS</shortName>
    </alternativeName>
    <alternativeName>
        <fullName evidence="9">Lipoate synthase</fullName>
    </alternativeName>
    <alternativeName>
        <fullName evidence="9">Lipoic acid synthase</fullName>
    </alternativeName>
    <alternativeName>
        <fullName evidence="9">Sulfur insertion protein LipA</fullName>
    </alternativeName>
</protein>
<comment type="cofactor">
    <cofactor evidence="9">
        <name>[4Fe-4S] cluster</name>
        <dbReference type="ChEBI" id="CHEBI:49883"/>
    </cofactor>
    <text evidence="9">Binds 2 [4Fe-4S] clusters per subunit. One cluster is coordinated with 3 cysteines and an exchangeable S-adenosyl-L-methionine.</text>
</comment>
<dbReference type="SUPFAM" id="SSF102114">
    <property type="entry name" value="Radical SAM enzymes"/>
    <property type="match status" value="1"/>
</dbReference>
<keyword evidence="1 9" id="KW-0004">4Fe-4S</keyword>
<comment type="function">
    <text evidence="9">Catalyzes the radical-mediated insertion of two sulfur atoms into the C-6 and C-8 positions of the octanoyl moiety bound to the lipoyl domains of lipoate-dependent enzymes, thereby converting the octanoylated domains into lipoylated derivatives.</text>
</comment>
<name>A0A520N4G1_9GAMM</name>
<accession>A0A520N4G1</accession>
<keyword evidence="2 9" id="KW-0963">Cytoplasm</keyword>
<dbReference type="InterPro" id="IPR058240">
    <property type="entry name" value="rSAM_sf"/>
</dbReference>
<feature type="binding site" evidence="9">
    <location>
        <position position="65"/>
    </location>
    <ligand>
        <name>[4Fe-4S] cluster</name>
        <dbReference type="ChEBI" id="CHEBI:49883"/>
        <label>1</label>
    </ligand>
</feature>
<keyword evidence="6 9" id="KW-0408">Iron</keyword>
<dbReference type="NCBIfam" id="NF004019">
    <property type="entry name" value="PRK05481.1"/>
    <property type="match status" value="1"/>
</dbReference>
<dbReference type="PROSITE" id="PS51918">
    <property type="entry name" value="RADICAL_SAM"/>
    <property type="match status" value="1"/>
</dbReference>
<feature type="binding site" evidence="9">
    <location>
        <position position="95"/>
    </location>
    <ligand>
        <name>[4Fe-4S] cluster</name>
        <dbReference type="ChEBI" id="CHEBI:49883"/>
        <label>2</label>
        <note>4Fe-4S-S-AdoMet</note>
    </ligand>
</feature>
<dbReference type="PANTHER" id="PTHR10949:SF0">
    <property type="entry name" value="LIPOYL SYNTHASE, MITOCHONDRIAL"/>
    <property type="match status" value="1"/>
</dbReference>
<dbReference type="Gene3D" id="3.20.20.70">
    <property type="entry name" value="Aldolase class I"/>
    <property type="match status" value="1"/>
</dbReference>
<feature type="binding site" evidence="9">
    <location>
        <position position="70"/>
    </location>
    <ligand>
        <name>[4Fe-4S] cluster</name>
        <dbReference type="ChEBI" id="CHEBI:49883"/>
        <label>1</label>
    </ligand>
</feature>
<feature type="binding site" evidence="9">
    <location>
        <position position="76"/>
    </location>
    <ligand>
        <name>[4Fe-4S] cluster</name>
        <dbReference type="ChEBI" id="CHEBI:49883"/>
        <label>1</label>
    </ligand>
</feature>
<dbReference type="InterPro" id="IPR007197">
    <property type="entry name" value="rSAM"/>
</dbReference>
<keyword evidence="3 9" id="KW-0808">Transferase</keyword>
<evidence type="ECO:0000256" key="5">
    <source>
        <dbReference type="ARBA" id="ARBA00022723"/>
    </source>
</evidence>
<organism evidence="11 12">
    <name type="scientific">SAR86 cluster bacterium</name>
    <dbReference type="NCBI Taxonomy" id="2030880"/>
    <lineage>
        <taxon>Bacteria</taxon>
        <taxon>Pseudomonadati</taxon>
        <taxon>Pseudomonadota</taxon>
        <taxon>Gammaproteobacteria</taxon>
        <taxon>SAR86 cluster</taxon>
    </lineage>
</organism>